<dbReference type="Proteomes" id="UP000188728">
    <property type="component" value="Unassembled WGS sequence"/>
</dbReference>
<comment type="caution">
    <text evidence="1">The sequence shown here is derived from an EMBL/GenBank/DDBJ whole genome shotgun (WGS) entry which is preliminary data.</text>
</comment>
<evidence type="ECO:0000313" key="2">
    <source>
        <dbReference type="Proteomes" id="UP000188728"/>
    </source>
</evidence>
<evidence type="ECO:0000313" key="1">
    <source>
        <dbReference type="EMBL" id="OOF45991.1"/>
    </source>
</evidence>
<dbReference type="AlphaFoldDB" id="A0A1V3IUX4"/>
<gene>
    <name evidence="1" type="ORF">BKK51_04515</name>
</gene>
<name>A0A1V3IUX4_9PAST</name>
<sequence>MATIILSRGALAFAAKDLYKKMDEAQEKLFAYFYHLDKGDDESANVAFQEFLDKGDEAAKARRELLKKRADWAMWRANRR</sequence>
<proteinExistence type="predicted"/>
<accession>A0A1V3IUX4</accession>
<protein>
    <submittedName>
        <fullName evidence="1">Uncharacterized protein</fullName>
    </submittedName>
</protein>
<reference evidence="1 2" key="1">
    <citation type="submission" date="2016-10" db="EMBL/GenBank/DDBJ databases">
        <title>Rodentibacter gen. nov. and new species.</title>
        <authorList>
            <person name="Christensen H."/>
        </authorList>
    </citation>
    <scope>NUCLEOTIDE SEQUENCE [LARGE SCALE GENOMIC DNA]</scope>
    <source>
        <strain evidence="1 2">H1983213011</strain>
    </source>
</reference>
<organism evidence="1 2">
    <name type="scientific">Rodentibacter trehalosifermentans</name>
    <dbReference type="NCBI Taxonomy" id="1908263"/>
    <lineage>
        <taxon>Bacteria</taxon>
        <taxon>Pseudomonadati</taxon>
        <taxon>Pseudomonadota</taxon>
        <taxon>Gammaproteobacteria</taxon>
        <taxon>Pasteurellales</taxon>
        <taxon>Pasteurellaceae</taxon>
        <taxon>Rodentibacter</taxon>
    </lineage>
</organism>
<dbReference type="EMBL" id="MLHK01000022">
    <property type="protein sequence ID" value="OOF45991.1"/>
    <property type="molecule type" value="Genomic_DNA"/>
</dbReference>
<dbReference type="RefSeq" id="WP_077473853.1">
    <property type="nucleotide sequence ID" value="NZ_MLHK01000022.1"/>
</dbReference>